<dbReference type="AlphaFoldDB" id="A0A9N9KF45"/>
<evidence type="ECO:0000313" key="1">
    <source>
        <dbReference type="EMBL" id="CAG8822780.1"/>
    </source>
</evidence>
<organism evidence="1 2">
    <name type="scientific">Cetraspora pellucida</name>
    <dbReference type="NCBI Taxonomy" id="1433469"/>
    <lineage>
        <taxon>Eukaryota</taxon>
        <taxon>Fungi</taxon>
        <taxon>Fungi incertae sedis</taxon>
        <taxon>Mucoromycota</taxon>
        <taxon>Glomeromycotina</taxon>
        <taxon>Glomeromycetes</taxon>
        <taxon>Diversisporales</taxon>
        <taxon>Gigasporaceae</taxon>
        <taxon>Cetraspora</taxon>
    </lineage>
</organism>
<gene>
    <name evidence="1" type="ORF">CPELLU_LOCUS19852</name>
</gene>
<reference evidence="1" key="1">
    <citation type="submission" date="2021-06" db="EMBL/GenBank/DDBJ databases">
        <authorList>
            <person name="Kallberg Y."/>
            <person name="Tangrot J."/>
            <person name="Rosling A."/>
        </authorList>
    </citation>
    <scope>NUCLEOTIDE SEQUENCE</scope>
    <source>
        <strain evidence="1">FL966</strain>
    </source>
</reference>
<dbReference type="EMBL" id="CAJVQA010052144">
    <property type="protein sequence ID" value="CAG8822780.1"/>
    <property type="molecule type" value="Genomic_DNA"/>
</dbReference>
<accession>A0A9N9KF45</accession>
<name>A0A9N9KF45_9GLOM</name>
<evidence type="ECO:0000313" key="2">
    <source>
        <dbReference type="Proteomes" id="UP000789759"/>
    </source>
</evidence>
<protein>
    <submittedName>
        <fullName evidence="1">3905_t:CDS:1</fullName>
    </submittedName>
</protein>
<sequence>MFQNLCHVTKTSKLQYLNLRTSRYMINTFNRDYVTQPQQELPNRNLDMYIDTSIP</sequence>
<dbReference type="OrthoDB" id="10051290at2759"/>
<keyword evidence="2" id="KW-1185">Reference proteome</keyword>
<feature type="non-terminal residue" evidence="1">
    <location>
        <position position="55"/>
    </location>
</feature>
<proteinExistence type="predicted"/>
<comment type="caution">
    <text evidence="1">The sequence shown here is derived from an EMBL/GenBank/DDBJ whole genome shotgun (WGS) entry which is preliminary data.</text>
</comment>
<dbReference type="Proteomes" id="UP000789759">
    <property type="component" value="Unassembled WGS sequence"/>
</dbReference>